<keyword evidence="4" id="KW-1185">Reference proteome</keyword>
<keyword evidence="1" id="KW-0812">Transmembrane</keyword>
<dbReference type="Gramene" id="C.cajan_14840.t">
    <property type="protein sequence ID" value="C.cajan_14840.t.cds1"/>
    <property type="gene ID" value="C.cajan_14840"/>
</dbReference>
<evidence type="ECO:0000313" key="4">
    <source>
        <dbReference type="Proteomes" id="UP000075243"/>
    </source>
</evidence>
<keyword evidence="1" id="KW-0472">Membrane</keyword>
<evidence type="ECO:0000256" key="1">
    <source>
        <dbReference type="SAM" id="Phobius"/>
    </source>
</evidence>
<gene>
    <name evidence="3" type="ORF">KK1_015274</name>
</gene>
<feature type="transmembrane region" description="Helical" evidence="1">
    <location>
        <begin position="12"/>
        <end position="34"/>
    </location>
</feature>
<keyword evidence="1" id="KW-1133">Transmembrane helix</keyword>
<dbReference type="SUPFAM" id="SSF117070">
    <property type="entry name" value="LEA14-like"/>
    <property type="match status" value="1"/>
</dbReference>
<dbReference type="Gene3D" id="2.60.40.1820">
    <property type="match status" value="1"/>
</dbReference>
<dbReference type="AlphaFoldDB" id="A0A151SYG2"/>
<dbReference type="OMA" id="NCKICIC"/>
<dbReference type="OrthoDB" id="1929523at2759"/>
<feature type="domain" description="Late embryogenesis abundant protein LEA-2 subgroup" evidence="2">
    <location>
        <begin position="72"/>
        <end position="168"/>
    </location>
</feature>
<dbReference type="InterPro" id="IPR055301">
    <property type="entry name" value="Lea14-like_2"/>
</dbReference>
<reference evidence="3 4" key="1">
    <citation type="journal article" date="2012" name="Nat. Biotechnol.">
        <title>Draft genome sequence of pigeonpea (Cajanus cajan), an orphan legume crop of resource-poor farmers.</title>
        <authorList>
            <person name="Varshney R.K."/>
            <person name="Chen W."/>
            <person name="Li Y."/>
            <person name="Bharti A.K."/>
            <person name="Saxena R.K."/>
            <person name="Schlueter J.A."/>
            <person name="Donoghue M.T."/>
            <person name="Azam S."/>
            <person name="Fan G."/>
            <person name="Whaley A.M."/>
            <person name="Farmer A.D."/>
            <person name="Sheridan J."/>
            <person name="Iwata A."/>
            <person name="Tuteja R."/>
            <person name="Penmetsa R.V."/>
            <person name="Wu W."/>
            <person name="Upadhyaya H.D."/>
            <person name="Yang S.P."/>
            <person name="Shah T."/>
            <person name="Saxena K.B."/>
            <person name="Michael T."/>
            <person name="McCombie W.R."/>
            <person name="Yang B."/>
            <person name="Zhang G."/>
            <person name="Yang H."/>
            <person name="Wang J."/>
            <person name="Spillane C."/>
            <person name="Cook D.R."/>
            <person name="May G.D."/>
            <person name="Xu X."/>
            <person name="Jackson S.A."/>
        </authorList>
    </citation>
    <scope>NUCLEOTIDE SEQUENCE [LARGE SCALE GENOMIC DNA]</scope>
    <source>
        <strain evidence="4">cv. Asha</strain>
    </source>
</reference>
<dbReference type="STRING" id="3821.A0A151SYG2"/>
<sequence length="192" mass="20720">MKVGSGKGRKVCLIITGVVIAIVLLIVILALTVFKAKHPVTTVNSVKLEDFHLGLDIAKLKVDLNVTLGVDISVKNPNKVGFKFSDSVANLNYRGQQIGEVPVPAGEISSDATKEFNLSLTIMADRLLSDSQLYSDVTSGTLPLNTFVKISGKVRILGFIKVHVVSSTSCDFAVDISTRAVENQECKYKTKL</sequence>
<dbReference type="InterPro" id="IPR004864">
    <property type="entry name" value="LEA_2"/>
</dbReference>
<evidence type="ECO:0000259" key="2">
    <source>
        <dbReference type="Pfam" id="PF03168"/>
    </source>
</evidence>
<dbReference type="Proteomes" id="UP000075243">
    <property type="component" value="Chromosome 10"/>
</dbReference>
<dbReference type="EMBL" id="CM003612">
    <property type="protein sequence ID" value="KYP59833.1"/>
    <property type="molecule type" value="Genomic_DNA"/>
</dbReference>
<accession>A0A151SYG2</accession>
<organism evidence="3 4">
    <name type="scientific">Cajanus cajan</name>
    <name type="common">Pigeon pea</name>
    <name type="synonym">Cajanus indicus</name>
    <dbReference type="NCBI Taxonomy" id="3821"/>
    <lineage>
        <taxon>Eukaryota</taxon>
        <taxon>Viridiplantae</taxon>
        <taxon>Streptophyta</taxon>
        <taxon>Embryophyta</taxon>
        <taxon>Tracheophyta</taxon>
        <taxon>Spermatophyta</taxon>
        <taxon>Magnoliopsida</taxon>
        <taxon>eudicotyledons</taxon>
        <taxon>Gunneridae</taxon>
        <taxon>Pentapetalae</taxon>
        <taxon>rosids</taxon>
        <taxon>fabids</taxon>
        <taxon>Fabales</taxon>
        <taxon>Fabaceae</taxon>
        <taxon>Papilionoideae</taxon>
        <taxon>50 kb inversion clade</taxon>
        <taxon>NPAAA clade</taxon>
        <taxon>indigoferoid/millettioid clade</taxon>
        <taxon>Phaseoleae</taxon>
        <taxon>Cajanus</taxon>
    </lineage>
</organism>
<evidence type="ECO:0000313" key="3">
    <source>
        <dbReference type="EMBL" id="KYP59833.1"/>
    </source>
</evidence>
<protein>
    <recommendedName>
        <fullName evidence="2">Late embryogenesis abundant protein LEA-2 subgroup domain-containing protein</fullName>
    </recommendedName>
</protein>
<proteinExistence type="predicted"/>
<name>A0A151SYG2_CAJCA</name>
<dbReference type="Pfam" id="PF03168">
    <property type="entry name" value="LEA_2"/>
    <property type="match status" value="1"/>
</dbReference>
<dbReference type="PANTHER" id="PTHR31852">
    <property type="entry name" value="LATE EMBRYOGENESIS ABUNDANT (LEA) HYDROXYPROLINE-RICH GLYCOPROTEIN FAMILY"/>
    <property type="match status" value="1"/>
</dbReference>